<dbReference type="InterPro" id="IPR041457">
    <property type="entry name" value="CxC2_KDZ-assoc"/>
</dbReference>
<keyword evidence="4" id="KW-1185">Reference proteome</keyword>
<proteinExistence type="predicted"/>
<sequence>MNTRESSSDNQGRIFSVSVSPQKKSTKRPWVARRIWDPPIDLELGLDTDSSLYEQAFEAEVYDAPQPHHVVGQSPKKKQRTLRTLRLHQHWRKEYQQIFLDELLRHEGRGAASLQSACWDCLKARREQKGQAEFRCLDCLTIDMLCQGCMVRRHHSLPLHRVQRWTGSLFRCCSLKDIGLVIQLDHQTKCPSPQKCNSKLRILDATGVHDTNLLFCGCPDANPHYIQLLRRGLYPSTLGQGKIRTVATFRYLEQLHLLTLTTKGSVYNFYRAISKTTDNTTLKLVPWRYTALMRMCLQWRHLKLLKRMGRGHEASGVAGTKEGDLVVPCMSCPHPGINLPEGWEDDAERRDEYSLMVTQDANFRLKEQLVSSHSRDLGLVNGLGYFVGASEADISTCAGFQAIAKATTKFSKGLRYTGVGSVLCARSEMFLENGVGNLQKGERYGNMDYVFASALYHFMGLLLCIVGYDIACQWFHCIGTSYWEVSRTSTRDDDHEQFLANLVSGVGLTDFEGCERAWSVHNPLGNATKTMAPGTRADTLEAHFGFHNWQKYTSTETTKDRNRQCEAHEGLTESIPKDLVDEWECICETWENAPYPKKKAQDGSALVNPFAVRREFLTKAQVELELAMEDEIMAQKGIPLRNRTRPGKFILMGLDLEESQYKLGVELEQCKKATKTALQTSQILERRNILKRTLRAFEKLRSVYMPGLVQYLTNIDEDLSYNEDGHPKNEKLWLPSTIPTHLRKQVCCDDVDTIEERLRRARAYDALDSVRHTLRVKTKMILFKNKNVRLRGDWEEELRVMGNDDVRSYADPERKKQGPGRQGTNEEEPGMEGIPVEEEVRPVQQDNEDEISLLAQTRSRRDRTGETRKQQSWIWVTRRINLKDGADENDNEVLRAEWCRSRARLHRAEEELRYLQVEMERLLLFLEWRSKWWEQRQQRPNPRKVPRLEEGVKAYAMRQAEIQQGFHAKFLKMWSVSLRKEEGVEGGEETLDRAAREELGLAGREDDDEEDEEALCTGNEGGDAEIADRMEEEGEAEADEAEYFGFA</sequence>
<dbReference type="Pfam" id="PF18758">
    <property type="entry name" value="KDZ"/>
    <property type="match status" value="1"/>
</dbReference>
<evidence type="ECO:0000256" key="1">
    <source>
        <dbReference type="SAM" id="MobiDB-lite"/>
    </source>
</evidence>
<name>A0A6A4HZ76_9AGAR</name>
<feature type="compositionally biased region" description="Acidic residues" evidence="1">
    <location>
        <begin position="1005"/>
        <end position="1014"/>
    </location>
</feature>
<organism evidence="3 4">
    <name type="scientific">Gymnopus androsaceus JB14</name>
    <dbReference type="NCBI Taxonomy" id="1447944"/>
    <lineage>
        <taxon>Eukaryota</taxon>
        <taxon>Fungi</taxon>
        <taxon>Dikarya</taxon>
        <taxon>Basidiomycota</taxon>
        <taxon>Agaricomycotina</taxon>
        <taxon>Agaricomycetes</taxon>
        <taxon>Agaricomycetidae</taxon>
        <taxon>Agaricales</taxon>
        <taxon>Marasmiineae</taxon>
        <taxon>Omphalotaceae</taxon>
        <taxon>Gymnopus</taxon>
    </lineage>
</organism>
<dbReference type="EMBL" id="ML769441">
    <property type="protein sequence ID" value="KAE9401895.1"/>
    <property type="molecule type" value="Genomic_DNA"/>
</dbReference>
<evidence type="ECO:0000313" key="4">
    <source>
        <dbReference type="Proteomes" id="UP000799118"/>
    </source>
</evidence>
<evidence type="ECO:0000313" key="3">
    <source>
        <dbReference type="EMBL" id="KAE9401895.1"/>
    </source>
</evidence>
<reference evidence="3" key="1">
    <citation type="journal article" date="2019" name="Environ. Microbiol.">
        <title>Fungal ecological strategies reflected in gene transcription - a case study of two litter decomposers.</title>
        <authorList>
            <person name="Barbi F."/>
            <person name="Kohler A."/>
            <person name="Barry K."/>
            <person name="Baskaran P."/>
            <person name="Daum C."/>
            <person name="Fauchery L."/>
            <person name="Ihrmark K."/>
            <person name="Kuo A."/>
            <person name="LaButti K."/>
            <person name="Lipzen A."/>
            <person name="Morin E."/>
            <person name="Grigoriev I.V."/>
            <person name="Henrissat B."/>
            <person name="Lindahl B."/>
            <person name="Martin F."/>
        </authorList>
    </citation>
    <scope>NUCLEOTIDE SEQUENCE</scope>
    <source>
        <strain evidence="3">JB14</strain>
    </source>
</reference>
<feature type="region of interest" description="Disordered" evidence="1">
    <location>
        <begin position="1000"/>
        <end position="1025"/>
    </location>
</feature>
<feature type="domain" description="CxC2-like cysteine cluster KDZ transposase-associated" evidence="2">
    <location>
        <begin position="175"/>
        <end position="280"/>
    </location>
</feature>
<dbReference type="Pfam" id="PF18803">
    <property type="entry name" value="CxC2"/>
    <property type="match status" value="1"/>
</dbReference>
<dbReference type="OrthoDB" id="3143151at2759"/>
<gene>
    <name evidence="3" type="ORF">BT96DRAFT_991729</name>
</gene>
<dbReference type="InterPro" id="IPR040521">
    <property type="entry name" value="KDZ"/>
</dbReference>
<protein>
    <recommendedName>
        <fullName evidence="2">CxC2-like cysteine cluster KDZ transposase-associated domain-containing protein</fullName>
    </recommendedName>
</protein>
<feature type="region of interest" description="Disordered" evidence="1">
    <location>
        <begin position="1"/>
        <end position="21"/>
    </location>
</feature>
<dbReference type="Proteomes" id="UP000799118">
    <property type="component" value="Unassembled WGS sequence"/>
</dbReference>
<feature type="compositionally biased region" description="Basic and acidic residues" evidence="1">
    <location>
        <begin position="805"/>
        <end position="816"/>
    </location>
</feature>
<accession>A0A6A4HZ76</accession>
<dbReference type="AlphaFoldDB" id="A0A6A4HZ76"/>
<evidence type="ECO:0000259" key="2">
    <source>
        <dbReference type="Pfam" id="PF18803"/>
    </source>
</evidence>
<feature type="region of interest" description="Disordered" evidence="1">
    <location>
        <begin position="805"/>
        <end position="848"/>
    </location>
</feature>